<reference evidence="3 4" key="1">
    <citation type="submission" date="2017-11" db="EMBL/GenBank/DDBJ databases">
        <title>Draft Genome Sequence of Sporolactobacillus inulinus NBRC 111894 Isolated from Koso, a Japanese Sugar-Vegetable Fermented Beverage.</title>
        <authorList>
            <person name="Chiou T.Y."/>
            <person name="Oshima K."/>
            <person name="Suda W."/>
            <person name="Hattori M."/>
            <person name="Takahashi T."/>
        </authorList>
    </citation>
    <scope>NUCLEOTIDE SEQUENCE [LARGE SCALE GENOMIC DNA]</scope>
    <source>
        <strain evidence="3 4">NBRC111894</strain>
    </source>
</reference>
<comment type="cofactor">
    <cofactor evidence="1">
        <name>pyridoxal 5'-phosphate</name>
        <dbReference type="ChEBI" id="CHEBI:597326"/>
    </cofactor>
</comment>
<keyword evidence="2" id="KW-0663">Pyridoxal phosphate</keyword>
<evidence type="ECO:0000256" key="2">
    <source>
        <dbReference type="ARBA" id="ARBA00022898"/>
    </source>
</evidence>
<dbReference type="PANTHER" id="PTHR43525:SF1">
    <property type="entry name" value="PROTEIN MALY"/>
    <property type="match status" value="1"/>
</dbReference>
<organism evidence="3 4">
    <name type="scientific">Sporolactobacillus inulinus</name>
    <dbReference type="NCBI Taxonomy" id="2078"/>
    <lineage>
        <taxon>Bacteria</taxon>
        <taxon>Bacillati</taxon>
        <taxon>Bacillota</taxon>
        <taxon>Bacilli</taxon>
        <taxon>Bacillales</taxon>
        <taxon>Sporolactobacillaceae</taxon>
        <taxon>Sporolactobacillus</taxon>
    </lineage>
</organism>
<dbReference type="EMBL" id="BEXB01000044">
    <property type="protein sequence ID" value="GAY78263.1"/>
    <property type="molecule type" value="Genomic_DNA"/>
</dbReference>
<dbReference type="PANTHER" id="PTHR43525">
    <property type="entry name" value="PROTEIN MALY"/>
    <property type="match status" value="1"/>
</dbReference>
<comment type="caution">
    <text evidence="3">The sequence shown here is derived from an EMBL/GenBank/DDBJ whole genome shotgun (WGS) entry which is preliminary data.</text>
</comment>
<dbReference type="AlphaFoldDB" id="A0A4Y1ZH37"/>
<evidence type="ECO:0000256" key="1">
    <source>
        <dbReference type="ARBA" id="ARBA00001933"/>
    </source>
</evidence>
<evidence type="ECO:0000313" key="3">
    <source>
        <dbReference type="EMBL" id="GAY78263.1"/>
    </source>
</evidence>
<dbReference type="Gene3D" id="3.90.1150.10">
    <property type="entry name" value="Aspartate Aminotransferase, domain 1"/>
    <property type="match status" value="1"/>
</dbReference>
<sequence>MGVSPVTKSIFDEHVERNNTNSVKWDGAAMLYGKSHVLPMWIADMDFRAPDCILDAMSDVLDQKSSVTRCVQNHSSNPYGTG</sequence>
<proteinExistence type="predicted"/>
<protein>
    <submittedName>
        <fullName evidence="3">Cystathionine beta-lyase, Bsu PatB</fullName>
        <ecNumber evidence="3">4.4.1.8</ecNumber>
    </submittedName>
</protein>
<evidence type="ECO:0000313" key="4">
    <source>
        <dbReference type="Proteomes" id="UP000319716"/>
    </source>
</evidence>
<keyword evidence="3" id="KW-0456">Lyase</keyword>
<dbReference type="InterPro" id="IPR015424">
    <property type="entry name" value="PyrdxlP-dep_Trfase"/>
</dbReference>
<dbReference type="EC" id="4.4.1.8" evidence="3"/>
<dbReference type="InterPro" id="IPR051798">
    <property type="entry name" value="Class-II_PLP-Dep_Aminotrans"/>
</dbReference>
<accession>A0A4Y1ZH37</accession>
<dbReference type="SUPFAM" id="SSF53383">
    <property type="entry name" value="PLP-dependent transferases"/>
    <property type="match status" value="1"/>
</dbReference>
<name>A0A4Y1ZH37_9BACL</name>
<gene>
    <name evidence="3" type="ORF">NBRC111894_3817</name>
</gene>
<dbReference type="InterPro" id="IPR015422">
    <property type="entry name" value="PyrdxlP-dep_Trfase_small"/>
</dbReference>
<dbReference type="Proteomes" id="UP000319716">
    <property type="component" value="Unassembled WGS sequence"/>
</dbReference>
<dbReference type="GO" id="GO:0016829">
    <property type="term" value="F:lyase activity"/>
    <property type="evidence" value="ECO:0007669"/>
    <property type="project" value="UniProtKB-KW"/>
</dbReference>